<reference evidence="9 12" key="3">
    <citation type="journal article" date="2019" name="Nat. Med.">
        <title>A library of human gut bacterial isolates paired with longitudinal multiomics data enables mechanistic microbiome research.</title>
        <authorList>
            <person name="Poyet M."/>
            <person name="Groussin M."/>
            <person name="Gibbons S.M."/>
            <person name="Avila-Pacheco J."/>
            <person name="Jiang X."/>
            <person name="Kearney S.M."/>
            <person name="Perrotta A.R."/>
            <person name="Berdy B."/>
            <person name="Zhao S."/>
            <person name="Lieberman T.D."/>
            <person name="Swanson P.K."/>
            <person name="Smith M."/>
            <person name="Roesemann S."/>
            <person name="Alexander J.E."/>
            <person name="Rich S.A."/>
            <person name="Livny J."/>
            <person name="Vlamakis H."/>
            <person name="Clish C."/>
            <person name="Bullock K."/>
            <person name="Deik A."/>
            <person name="Scott J."/>
            <person name="Pierce K.A."/>
            <person name="Xavier R.J."/>
            <person name="Alm E.J."/>
        </authorList>
    </citation>
    <scope>NUCLEOTIDE SEQUENCE [LARGE SCALE GENOMIC DNA]</scope>
    <source>
        <strain evidence="9 12">BIOML-A6</strain>
    </source>
</reference>
<dbReference type="SUPFAM" id="SSF48452">
    <property type="entry name" value="TPR-like"/>
    <property type="match status" value="1"/>
</dbReference>
<evidence type="ECO:0000256" key="4">
    <source>
        <dbReference type="ARBA" id="ARBA00023136"/>
    </source>
</evidence>
<dbReference type="EMBL" id="LRGC01000004">
    <property type="protein sequence ID" value="KWR56152.1"/>
    <property type="molecule type" value="Genomic_DNA"/>
</dbReference>
<evidence type="ECO:0000313" key="12">
    <source>
        <dbReference type="Proteomes" id="UP000467334"/>
    </source>
</evidence>
<organism evidence="10 11">
    <name type="scientific">Bacteroides stercoris</name>
    <dbReference type="NCBI Taxonomy" id="46506"/>
    <lineage>
        <taxon>Bacteria</taxon>
        <taxon>Pseudomonadati</taxon>
        <taxon>Bacteroidota</taxon>
        <taxon>Bacteroidia</taxon>
        <taxon>Bacteroidales</taxon>
        <taxon>Bacteroidaceae</taxon>
        <taxon>Bacteroides</taxon>
    </lineage>
</organism>
<keyword evidence="5" id="KW-0998">Cell outer membrane</keyword>
<name>A0A108TAE0_BACSE</name>
<gene>
    <name evidence="10" type="ORF">AA415_01223</name>
    <name evidence="9" type="ORF">F9958_04355</name>
</gene>
<evidence type="ECO:0000313" key="9">
    <source>
        <dbReference type="EMBL" id="KAB5315577.1"/>
    </source>
</evidence>
<evidence type="ECO:0000313" key="10">
    <source>
        <dbReference type="EMBL" id="KWR56152.1"/>
    </source>
</evidence>
<dbReference type="EMBL" id="WCLE01000006">
    <property type="protein sequence ID" value="KAB5315577.1"/>
    <property type="molecule type" value="Genomic_DNA"/>
</dbReference>
<evidence type="ECO:0000256" key="5">
    <source>
        <dbReference type="ARBA" id="ARBA00023237"/>
    </source>
</evidence>
<evidence type="ECO:0000259" key="8">
    <source>
        <dbReference type="Pfam" id="PF14322"/>
    </source>
</evidence>
<comment type="similarity">
    <text evidence="2">Belongs to the SusD family.</text>
</comment>
<evidence type="ECO:0000259" key="7">
    <source>
        <dbReference type="Pfam" id="PF07980"/>
    </source>
</evidence>
<dbReference type="AlphaFoldDB" id="A0A108TAE0"/>
<feature type="signal peptide" evidence="6">
    <location>
        <begin position="1"/>
        <end position="21"/>
    </location>
</feature>
<dbReference type="Proteomes" id="UP000467334">
    <property type="component" value="Unassembled WGS sequence"/>
</dbReference>
<comment type="caution">
    <text evidence="10">The sequence shown here is derived from an EMBL/GenBank/DDBJ whole genome shotgun (WGS) entry which is preliminary data.</text>
</comment>
<feature type="chain" id="PRO_5036003851" evidence="6">
    <location>
        <begin position="22"/>
        <end position="632"/>
    </location>
</feature>
<keyword evidence="11" id="KW-1185">Reference proteome</keyword>
<feature type="domain" description="SusD-like N-terminal" evidence="8">
    <location>
        <begin position="23"/>
        <end position="203"/>
    </location>
</feature>
<keyword evidence="3 6" id="KW-0732">Signal</keyword>
<dbReference type="GO" id="GO:0009279">
    <property type="term" value="C:cell outer membrane"/>
    <property type="evidence" value="ECO:0007669"/>
    <property type="project" value="UniProtKB-SubCell"/>
</dbReference>
<dbReference type="InterPro" id="IPR012944">
    <property type="entry name" value="SusD_RagB_dom"/>
</dbReference>
<dbReference type="PROSITE" id="PS51257">
    <property type="entry name" value="PROKAR_LIPOPROTEIN"/>
    <property type="match status" value="1"/>
</dbReference>
<comment type="subcellular location">
    <subcellularLocation>
        <location evidence="1">Cell outer membrane</location>
    </subcellularLocation>
</comment>
<dbReference type="Pfam" id="PF14322">
    <property type="entry name" value="SusD-like_3"/>
    <property type="match status" value="1"/>
</dbReference>
<evidence type="ECO:0000313" key="11">
    <source>
        <dbReference type="Proteomes" id="UP000056419"/>
    </source>
</evidence>
<dbReference type="InterPro" id="IPR033985">
    <property type="entry name" value="SusD-like_N"/>
</dbReference>
<dbReference type="PATRIC" id="fig|46506.5.peg.1305"/>
<reference evidence="10" key="2">
    <citation type="submission" date="2016-01" db="EMBL/GenBank/DDBJ databases">
        <authorList>
            <person name="McClelland M."/>
            <person name="Jain A."/>
            <person name="Saraogi P."/>
            <person name="Mendelson R."/>
            <person name="Westerman R."/>
            <person name="SanMiguel P."/>
            <person name="Csonka L."/>
        </authorList>
    </citation>
    <scope>NUCLEOTIDE SEQUENCE</scope>
    <source>
        <strain evidence="10">CL09T03C01</strain>
    </source>
</reference>
<evidence type="ECO:0000256" key="2">
    <source>
        <dbReference type="ARBA" id="ARBA00006275"/>
    </source>
</evidence>
<dbReference type="STRING" id="46506.AA415_01223"/>
<evidence type="ECO:0000256" key="3">
    <source>
        <dbReference type="ARBA" id="ARBA00022729"/>
    </source>
</evidence>
<reference evidence="10 11" key="1">
    <citation type="journal article" date="2016" name="BMC Genomics">
        <title>Type VI secretion systems of human gut Bacteroidales segregate into three genetic architectures, two of which are contained on mobile genetic elements.</title>
        <authorList>
            <person name="Coyne M.J."/>
            <person name="Roelofs K.G."/>
            <person name="Comstock L.E."/>
        </authorList>
    </citation>
    <scope>NUCLEOTIDE SEQUENCE [LARGE SCALE GENOMIC DNA]</scope>
    <source>
        <strain evidence="10 11">CL09T03C01</strain>
    </source>
</reference>
<accession>A0A108TAE0</accession>
<evidence type="ECO:0000256" key="1">
    <source>
        <dbReference type="ARBA" id="ARBA00004442"/>
    </source>
</evidence>
<evidence type="ECO:0000256" key="6">
    <source>
        <dbReference type="SAM" id="SignalP"/>
    </source>
</evidence>
<sequence length="632" mass="71863" precursor="true">MKKKNLLYIACILTTASLSSCDDFLDKEPQDKLTNNTYWQTENSLRTYAQDFYSTYFKGYGTDYTVFGGYFSGDDYTDDFINLNNANTNSAGYIYFPTSATTDWNSKTAPWSDNYGIVYKANVMIEKIPGMNISDEAKKHWTGVARYFRAMAYSALAKSYGGVPYYDETVDPTDMALYKDRDSYLYIAQKILEDFQNALENVRVDDTKRQVNRYVVGAYMSRELLYHATWLKYHGSTVGPDAEKIADEDIKSLLQGAINGANVVIGSNKYSIGNTYNALFTTDDLADNKEVIWYREYTSGLQGNALMSYNGPEDQTQGGVTQNVVDSYLCSDGLPIGQSPNYQGSQDPSIQYSFENRDPRLYQTLADSLRIMSALNTNYSEGTSPTGYATKKFLNDEWWKNGSSYCTGILSPADAPCIRYAEVLLNYVEARYEISQVGGDAFSQNDLDQSINELRKRQLTKWGSNIPQTMPKVQLEGNNLTVNGTIINDPVRDPDVPSILWEIRRERRVELIMEGRRGEDLRRWSKFEYLNSEDANGNPSMTFLGAYVNMNDYPDMSATDEEGNRVLFLYDPENPSNKNADKGYIRYLRGNNLRVFKKGELDSERYYLRAIPSGQLTIYSDKNQKLTQNPGW</sequence>
<dbReference type="RefSeq" id="WP_060385575.1">
    <property type="nucleotide sequence ID" value="NZ_CP081913.1"/>
</dbReference>
<dbReference type="Pfam" id="PF07980">
    <property type="entry name" value="SusD_RagB"/>
    <property type="match status" value="1"/>
</dbReference>
<protein>
    <submittedName>
        <fullName evidence="9">RagB/SusD family nutrient uptake outer membrane protein</fullName>
    </submittedName>
    <submittedName>
        <fullName evidence="10">SusD family protein</fullName>
    </submittedName>
</protein>
<dbReference type="Gene3D" id="1.25.40.390">
    <property type="match status" value="1"/>
</dbReference>
<feature type="domain" description="RagB/SusD" evidence="7">
    <location>
        <begin position="289"/>
        <end position="632"/>
    </location>
</feature>
<keyword evidence="4" id="KW-0472">Membrane</keyword>
<dbReference type="Proteomes" id="UP000056419">
    <property type="component" value="Unassembled WGS sequence"/>
</dbReference>
<dbReference type="InterPro" id="IPR011990">
    <property type="entry name" value="TPR-like_helical_dom_sf"/>
</dbReference>
<proteinExistence type="inferred from homology"/>